<dbReference type="InterPro" id="IPR019999">
    <property type="entry name" value="Anth_synth_I-like"/>
</dbReference>
<keyword evidence="3" id="KW-0808">Transferase</keyword>
<dbReference type="PANTHER" id="PTHR11236">
    <property type="entry name" value="AMINOBENZOATE/ANTHRANILATE SYNTHASE"/>
    <property type="match status" value="1"/>
</dbReference>
<dbReference type="RefSeq" id="WP_257594274.1">
    <property type="nucleotide sequence ID" value="NZ_JANKHH010000001.1"/>
</dbReference>
<sequence length="607" mass="65420">MAETAPDTRQPFVLLDDARASGAADAHLYRSPTRIFVARRPDEVEAVLAAADAARRESGKPLAGYIAYEAGLALEPKLKRLADHRSGAGGPLVWLGLFDEETVLSPAEAADWLTAEGAGHASLGPLEPQLSFGGYARDFARMQDAIRAGDIYQANLTFPLAGSYRGDPVALYRQLRPTAQAGYGGLVFDGSHWLLSLSPELFVSLRGAEAKAKPMKGTRPRSDDAARDEALARDLAASVKDKAENLMIVDLMRNDLSRVAEAGSVRVDAPFAIESYPTVHQMVSTVRAQLRDGMGAIDLVRTIFPCGSITGAPKIRAMELIDAVERDARGPYCGAIGRIDGSGDAAFNVAIRTLRLTPVENERGTAVLGVGSAIVADSDIESEWRECLLKGSFARKSGPGLATAQFDLIETMRFTPETGIALLDLHLERIKASAAELGFSFDRHATRNRIHALCFELERPAKVRLMAARSGATSLTTSDLPPPRKAPLDCIALPLPVDPGDWRLRHKTTDRGFYREALEVAEQAGAQEALLVREDGLLTEGSWTSIFVERDGKLLTPRLALGLLPGVLRQSLLDSEKAEEADLTLDDLAQGFLLGNALRGLMAARLI</sequence>
<evidence type="ECO:0000256" key="1">
    <source>
        <dbReference type="ARBA" id="ARBA00014472"/>
    </source>
</evidence>
<evidence type="ECO:0000259" key="2">
    <source>
        <dbReference type="Pfam" id="PF00425"/>
    </source>
</evidence>
<feature type="domain" description="Chorismate-utilising enzyme C-terminal" evidence="2">
    <location>
        <begin position="134"/>
        <end position="390"/>
    </location>
</feature>
<proteinExistence type="predicted"/>
<dbReference type="Pfam" id="PF00425">
    <property type="entry name" value="Chorismate_bind"/>
    <property type="match status" value="1"/>
</dbReference>
<dbReference type="SUPFAM" id="SSF56322">
    <property type="entry name" value="ADC synthase"/>
    <property type="match status" value="1"/>
</dbReference>
<dbReference type="InterPro" id="IPR005802">
    <property type="entry name" value="ADC_synth_comp_1"/>
</dbReference>
<organism evidence="3 4">
    <name type="scientific">Parerythrobacter lacustris</name>
    <dbReference type="NCBI Taxonomy" id="2969984"/>
    <lineage>
        <taxon>Bacteria</taxon>
        <taxon>Pseudomonadati</taxon>
        <taxon>Pseudomonadota</taxon>
        <taxon>Alphaproteobacteria</taxon>
        <taxon>Sphingomonadales</taxon>
        <taxon>Erythrobacteraceae</taxon>
        <taxon>Parerythrobacter</taxon>
    </lineage>
</organism>
<dbReference type="NCBIfam" id="TIGR00553">
    <property type="entry name" value="pabB"/>
    <property type="match status" value="1"/>
</dbReference>
<keyword evidence="3" id="KW-0032">Aminotransferase</keyword>
<dbReference type="Gene3D" id="3.30.470.10">
    <property type="match status" value="1"/>
</dbReference>
<dbReference type="Proteomes" id="UP001206067">
    <property type="component" value="Unassembled WGS sequence"/>
</dbReference>
<dbReference type="InterPro" id="IPR005801">
    <property type="entry name" value="ADC_synthase"/>
</dbReference>
<evidence type="ECO:0000313" key="4">
    <source>
        <dbReference type="Proteomes" id="UP001206067"/>
    </source>
</evidence>
<dbReference type="Gene3D" id="3.60.120.10">
    <property type="entry name" value="Anthranilate synthase"/>
    <property type="match status" value="1"/>
</dbReference>
<dbReference type="Gene3D" id="3.20.10.10">
    <property type="entry name" value="D-amino Acid Aminotransferase, subunit A, domain 2"/>
    <property type="match status" value="1"/>
</dbReference>
<name>A0ABT1XLH9_9SPHN</name>
<dbReference type="PANTHER" id="PTHR11236:SF50">
    <property type="entry name" value="AMINODEOXYCHORISMATE SYNTHASE COMPONENT 1"/>
    <property type="match status" value="1"/>
</dbReference>
<keyword evidence="4" id="KW-1185">Reference proteome</keyword>
<dbReference type="InterPro" id="IPR043131">
    <property type="entry name" value="BCAT-like_N"/>
</dbReference>
<dbReference type="InterPro" id="IPR015890">
    <property type="entry name" value="Chorismate_C"/>
</dbReference>
<dbReference type="GO" id="GO:0046820">
    <property type="term" value="F:4-amino-4-deoxychorismate synthase activity"/>
    <property type="evidence" value="ECO:0007669"/>
    <property type="project" value="UniProtKB-EC"/>
</dbReference>
<dbReference type="InterPro" id="IPR043132">
    <property type="entry name" value="BCAT-like_C"/>
</dbReference>
<dbReference type="PRINTS" id="PR00095">
    <property type="entry name" value="ANTSNTHASEI"/>
</dbReference>
<dbReference type="InterPro" id="IPR001544">
    <property type="entry name" value="Aminotrans_IV"/>
</dbReference>
<reference evidence="3 4" key="1">
    <citation type="submission" date="2022-08" db="EMBL/GenBank/DDBJ databases">
        <title>Polyphasic taxonomy analysis of Qipengyuania sp.RS5-5.</title>
        <authorList>
            <person name="Xamxidin M."/>
            <person name="Wu M."/>
        </authorList>
    </citation>
    <scope>NUCLEOTIDE SEQUENCE [LARGE SCALE GENOMIC DNA]</scope>
    <source>
        <strain evidence="3 4">RS5-5</strain>
    </source>
</reference>
<evidence type="ECO:0000313" key="3">
    <source>
        <dbReference type="EMBL" id="MCR2832510.1"/>
    </source>
</evidence>
<accession>A0ABT1XLH9</accession>
<dbReference type="EMBL" id="JANKHH010000001">
    <property type="protein sequence ID" value="MCR2832510.1"/>
    <property type="molecule type" value="Genomic_DNA"/>
</dbReference>
<gene>
    <name evidence="3" type="primary">pabB</name>
    <name evidence="3" type="ORF">NSO95_01005</name>
</gene>
<comment type="caution">
    <text evidence="3">The sequence shown here is derived from an EMBL/GenBank/DDBJ whole genome shotgun (WGS) entry which is preliminary data.</text>
</comment>
<dbReference type="InterPro" id="IPR036038">
    <property type="entry name" value="Aminotransferase-like"/>
</dbReference>
<protein>
    <recommendedName>
        <fullName evidence="1">Probable branched-chain-amino-acid aminotransferase</fullName>
    </recommendedName>
</protein>
<dbReference type="SUPFAM" id="SSF56752">
    <property type="entry name" value="D-aminoacid aminotransferase-like PLP-dependent enzymes"/>
    <property type="match status" value="1"/>
</dbReference>
<dbReference type="Pfam" id="PF01063">
    <property type="entry name" value="Aminotran_4"/>
    <property type="match status" value="1"/>
</dbReference>